<evidence type="ECO:0000313" key="3">
    <source>
        <dbReference type="Proteomes" id="UP001152799"/>
    </source>
</evidence>
<gene>
    <name evidence="2" type="ORF">CEUTPL_LOCUS8003</name>
</gene>
<feature type="region of interest" description="Disordered" evidence="1">
    <location>
        <begin position="512"/>
        <end position="549"/>
    </location>
</feature>
<feature type="compositionally biased region" description="Polar residues" evidence="1">
    <location>
        <begin position="258"/>
        <end position="269"/>
    </location>
</feature>
<feature type="compositionally biased region" description="Polar residues" evidence="1">
    <location>
        <begin position="512"/>
        <end position="526"/>
    </location>
</feature>
<feature type="compositionally biased region" description="Polar residues" evidence="1">
    <location>
        <begin position="1256"/>
        <end position="1266"/>
    </location>
</feature>
<feature type="region of interest" description="Disordered" evidence="1">
    <location>
        <begin position="40"/>
        <end position="360"/>
    </location>
</feature>
<feature type="compositionally biased region" description="Low complexity" evidence="1">
    <location>
        <begin position="773"/>
        <end position="784"/>
    </location>
</feature>
<feature type="region of interest" description="Disordered" evidence="1">
    <location>
        <begin position="749"/>
        <end position="785"/>
    </location>
</feature>
<sequence length="1663" mass="189364">MDPPACVQNAMMTKDKKPFTYTPGGIDLSEVRSPRMQRRIERNANLGGVSDVPRPPPPQNVGPLPPSALAAMRPQTQVQVFPGPPPAPPMQKNIPPPPPPPTCPLPTQKVQTGASEVLERPDMTKIIPENPMSLLRKTGGPTPRKSLVEQMYEAQPPSPERPQPISTPVPPQQQYQPQYQAAQPQYQAPQPQYQAPQPQYQAPQPQYQAPQPQYQAPQPQYQAPQSQFQQRSPESPKPSPYQPPIIERQATVPRQEPPQRNNVVSSNVGTLYIPPLNQQQQKVVSPPTPPERTQPQVQSPGTPTLKEAPRPWQQRNRQQELPAWAKKDEPPAPNMQQRWQPPAAGPAQQPRSPQPPNTYPVQIEVRTVPYQPDEVESIERKPNAVYVTQPVVLQHPGTKIEPPYQGSQPQQYQQQQTRQQVQQHQTRTVETGTRIIPIQIEGRTPPTTPGDRNLNRQLSWGSQPSQSNSFKVIQKFTRTDDEEDEDTPVTQHSARFNQEMPEQVRRMKINDNNGHFRQGSQQNNGGRNVPVEPPYVHPSEQVVPEPKKYMGSNIPSRSFKILQAMTAPAENCANANYNEELPYNVFNPYAYPYYPPPYWSDYYTNFYQSEQSDKNSEKASTKSGRSTPLPMPYPPQQYWHDFYPSNYPQEQSDSTSKMSDRSSKSSKSGRSTPLPPPMPFWGYMPPPRPKAENTLRPQTPKNEEPAYHCPPMYPPYYDPYYYSYYYGYPPMMPPFPYYHQTSENEEFNGYSSMDEMSNYNNSRRSSLRRRNSLDNNNNNNINNSVQTLRQHFEVRSKSATPRITITPTYSQENINVPQENIYNVPPDEAEDSDTEVEGSQPNGLRSIKSVQNINVYDASDTESEETSSEEAETDDIDDESIPHQLSVIYEESERGESRRSFRCSSAASETTTIAEHQSEEEDDDDFLANQNVKYKINLFQESNQGFTVTEKNNAKVFKEESFSLNAIERKSFGGAENRRIFTKAFESFERCEVGQQCFKVSSESSKRLDFEKLENKLFQMNDYCNSNSRVISVNKEESKSFDSFSCSSKNDVESGVTVEEVESEVEDNAEKLCIKEKEENCDKHKEKDEDWWGVIANDKQDNVKVEATECDNNEIKSKSDYVMVKVKDEVVTVKLRNKNVTKKLEIGKEEELFSQPTSTRNSVYDELNEDNQVVSGGTLMRVDSFASQLEALKRNSGLWNLGDILSNKPENIIKEESVDTVDSESEQSEPEQSEPEQSEPEEQRLTNEEYTDDEQTINVAEQSSLCTEPREETANLSEESEIDFWSQIKNDDDDFQPRRRSYYLNEEENDDSNEPINDNTYEEKVDSANSRDSSCSKSPENNKASETESSEDEAEIRNSRSKSLEPQTIKERIEALRNSISNKQQISTPDKEDLNILSVKNKISAIEVPTSKTTSTKSSMKSFDEYSEEEELDSGVISDISRHISDNEEFPELKKMTRYERAATHSRLFKLLQDECEIEEQEEATDKFSKLSVRQVKQSRSKLSLNLNTDNVNEKLVEELVQSLLKSKKAHIFKNMPKEKLYAAAVTILQEGIDTNETPSEEFSSLLSPLRGDTATSTPAQTPQEFYNDNGYKQYYDSWSDAAVDIMPSKAFKLLQDHLGANKLGNIDGFMAKCPRILKLLDENSSDCSLSLNNPESNDVTNT</sequence>
<evidence type="ECO:0000256" key="1">
    <source>
        <dbReference type="SAM" id="MobiDB-lite"/>
    </source>
</evidence>
<feature type="region of interest" description="Disordered" evidence="1">
    <location>
        <begin position="610"/>
        <end position="631"/>
    </location>
</feature>
<feature type="region of interest" description="Disordered" evidence="1">
    <location>
        <begin position="803"/>
        <end position="923"/>
    </location>
</feature>
<feature type="compositionally biased region" description="Pro residues" evidence="1">
    <location>
        <begin position="673"/>
        <end position="688"/>
    </location>
</feature>
<organism evidence="2 3">
    <name type="scientific">Ceutorhynchus assimilis</name>
    <name type="common">cabbage seed weevil</name>
    <dbReference type="NCBI Taxonomy" id="467358"/>
    <lineage>
        <taxon>Eukaryota</taxon>
        <taxon>Metazoa</taxon>
        <taxon>Ecdysozoa</taxon>
        <taxon>Arthropoda</taxon>
        <taxon>Hexapoda</taxon>
        <taxon>Insecta</taxon>
        <taxon>Pterygota</taxon>
        <taxon>Neoptera</taxon>
        <taxon>Endopterygota</taxon>
        <taxon>Coleoptera</taxon>
        <taxon>Polyphaga</taxon>
        <taxon>Cucujiformia</taxon>
        <taxon>Curculionidae</taxon>
        <taxon>Ceutorhynchinae</taxon>
        <taxon>Ceutorhynchus</taxon>
    </lineage>
</organism>
<feature type="compositionally biased region" description="Polar residues" evidence="1">
    <location>
        <begin position="1574"/>
        <end position="1584"/>
    </location>
</feature>
<feature type="compositionally biased region" description="Polar residues" evidence="1">
    <location>
        <begin position="293"/>
        <end position="302"/>
    </location>
</feature>
<feature type="compositionally biased region" description="Pro residues" evidence="1">
    <location>
        <begin position="53"/>
        <end position="66"/>
    </location>
</feature>
<feature type="compositionally biased region" description="Basic and acidic residues" evidence="1">
    <location>
        <begin position="611"/>
        <end position="620"/>
    </location>
</feature>
<feature type="compositionally biased region" description="Polar residues" evidence="1">
    <location>
        <begin position="803"/>
        <end position="821"/>
    </location>
</feature>
<name>A0A9N9MQA9_9CUCU</name>
<feature type="compositionally biased region" description="Polar residues" evidence="1">
    <location>
        <begin position="1327"/>
        <end position="1342"/>
    </location>
</feature>
<feature type="compositionally biased region" description="Polar residues" evidence="1">
    <location>
        <begin position="455"/>
        <end position="468"/>
    </location>
</feature>
<feature type="compositionally biased region" description="Low complexity" evidence="1">
    <location>
        <begin position="336"/>
        <end position="351"/>
    </location>
</feature>
<feature type="region of interest" description="Disordered" evidence="1">
    <location>
        <begin position="1560"/>
        <end position="1584"/>
    </location>
</feature>
<keyword evidence="3" id="KW-1185">Reference proteome</keyword>
<feature type="compositionally biased region" description="Low complexity" evidence="1">
    <location>
        <begin position="172"/>
        <end position="225"/>
    </location>
</feature>
<feature type="compositionally biased region" description="Pro residues" evidence="1">
    <location>
        <begin position="156"/>
        <end position="171"/>
    </location>
</feature>
<dbReference type="OrthoDB" id="6107953at2759"/>
<feature type="compositionally biased region" description="Polar residues" evidence="1">
    <location>
        <begin position="837"/>
        <end position="854"/>
    </location>
</feature>
<feature type="compositionally biased region" description="Pro residues" evidence="1">
    <location>
        <begin position="82"/>
        <end position="104"/>
    </location>
</feature>
<protein>
    <submittedName>
        <fullName evidence="2">Uncharacterized protein</fullName>
    </submittedName>
</protein>
<feature type="region of interest" description="Disordered" evidence="1">
    <location>
        <begin position="1216"/>
        <end position="1370"/>
    </location>
</feature>
<feature type="compositionally biased region" description="Acidic residues" evidence="1">
    <location>
        <begin position="827"/>
        <end position="836"/>
    </location>
</feature>
<feature type="compositionally biased region" description="Acidic residues" evidence="1">
    <location>
        <begin position="1218"/>
        <end position="1240"/>
    </location>
</feature>
<feature type="region of interest" description="Disordered" evidence="1">
    <location>
        <begin position="394"/>
        <end position="468"/>
    </location>
</feature>
<dbReference type="EMBL" id="OU892280">
    <property type="protein sequence ID" value="CAG9767438.1"/>
    <property type="molecule type" value="Genomic_DNA"/>
</dbReference>
<feature type="compositionally biased region" description="Acidic residues" evidence="1">
    <location>
        <begin position="859"/>
        <end position="879"/>
    </location>
</feature>
<dbReference type="Proteomes" id="UP001152799">
    <property type="component" value="Chromosome 4"/>
</dbReference>
<feature type="compositionally biased region" description="Low complexity" evidence="1">
    <location>
        <begin position="405"/>
        <end position="425"/>
    </location>
</feature>
<feature type="compositionally biased region" description="Low complexity" evidence="1">
    <location>
        <begin position="1561"/>
        <end position="1570"/>
    </location>
</feature>
<reference evidence="2" key="1">
    <citation type="submission" date="2022-01" db="EMBL/GenBank/DDBJ databases">
        <authorList>
            <person name="King R."/>
        </authorList>
    </citation>
    <scope>NUCLEOTIDE SEQUENCE</scope>
</reference>
<accession>A0A9N9MQA9</accession>
<feature type="region of interest" description="Disordered" evidence="1">
    <location>
        <begin position="644"/>
        <end position="709"/>
    </location>
</feature>
<proteinExistence type="predicted"/>
<evidence type="ECO:0000313" key="2">
    <source>
        <dbReference type="EMBL" id="CAG9767438.1"/>
    </source>
</evidence>